<comment type="caution">
    <text evidence="1">The sequence shown here is derived from an EMBL/GenBank/DDBJ whole genome shotgun (WGS) entry which is preliminary data.</text>
</comment>
<gene>
    <name evidence="1" type="ORF">F906_01587</name>
</gene>
<dbReference type="EMBL" id="APRJ01000011">
    <property type="protein sequence ID" value="ENW86529.1"/>
    <property type="molecule type" value="Genomic_DNA"/>
</dbReference>
<dbReference type="HOGENOM" id="CLU_3387623_0_0_6"/>
<proteinExistence type="predicted"/>
<sequence length="32" mass="3087">MKKPISLFGFAVVSGLLSACGGGSGSDSDRAA</sequence>
<dbReference type="AlphaFoldDB" id="N9M881"/>
<organism evidence="1 2">
    <name type="scientific">Acinetobacter pseudolwoffii</name>
    <dbReference type="NCBI Taxonomy" id="2053287"/>
    <lineage>
        <taxon>Bacteria</taxon>
        <taxon>Pseudomonadati</taxon>
        <taxon>Pseudomonadota</taxon>
        <taxon>Gammaproteobacteria</taxon>
        <taxon>Moraxellales</taxon>
        <taxon>Moraxellaceae</taxon>
        <taxon>Acinetobacter</taxon>
    </lineage>
</organism>
<name>N9M881_9GAMM</name>
<reference evidence="1 2" key="1">
    <citation type="submission" date="2013-02" db="EMBL/GenBank/DDBJ databases">
        <title>The Genome Sequence of Acinetobacter sp. NIPH 713.</title>
        <authorList>
            <consortium name="The Broad Institute Genome Sequencing Platform"/>
            <consortium name="The Broad Institute Genome Sequencing Center for Infectious Disease"/>
            <person name="Cerqueira G."/>
            <person name="Feldgarden M."/>
            <person name="Courvalin P."/>
            <person name="Perichon B."/>
            <person name="Grillot-Courvalin C."/>
            <person name="Clermont D."/>
            <person name="Rocha E."/>
            <person name="Yoon E.-J."/>
            <person name="Nemec A."/>
            <person name="Walker B."/>
            <person name="Young S.K."/>
            <person name="Zeng Q."/>
            <person name="Gargeya S."/>
            <person name="Fitzgerald M."/>
            <person name="Haas B."/>
            <person name="Abouelleil A."/>
            <person name="Alvarado L."/>
            <person name="Arachchi H.M."/>
            <person name="Berlin A.M."/>
            <person name="Chapman S.B."/>
            <person name="Dewar J."/>
            <person name="Goldberg J."/>
            <person name="Griggs A."/>
            <person name="Gujja S."/>
            <person name="Hansen M."/>
            <person name="Howarth C."/>
            <person name="Imamovic A."/>
            <person name="Larimer J."/>
            <person name="McCowan C."/>
            <person name="Murphy C."/>
            <person name="Neiman D."/>
            <person name="Pearson M."/>
            <person name="Priest M."/>
            <person name="Roberts A."/>
            <person name="Saif S."/>
            <person name="Shea T."/>
            <person name="Sisk P."/>
            <person name="Sykes S."/>
            <person name="Wortman J."/>
            <person name="Nusbaum C."/>
            <person name="Birren B."/>
        </authorList>
    </citation>
    <scope>NUCLEOTIDE SEQUENCE [LARGE SCALE GENOMIC DNA]</scope>
    <source>
        <strain evidence="1 2">NIPH 713</strain>
    </source>
</reference>
<evidence type="ECO:0000313" key="2">
    <source>
        <dbReference type="Proteomes" id="UP000023774"/>
    </source>
</evidence>
<dbReference type="PROSITE" id="PS51257">
    <property type="entry name" value="PROKAR_LIPOPROTEIN"/>
    <property type="match status" value="1"/>
</dbReference>
<accession>N9M881</accession>
<evidence type="ECO:0000313" key="1">
    <source>
        <dbReference type="EMBL" id="ENW86529.1"/>
    </source>
</evidence>
<keyword evidence="2" id="KW-1185">Reference proteome</keyword>
<protein>
    <submittedName>
        <fullName evidence="1">Uncharacterized protein</fullName>
    </submittedName>
</protein>
<dbReference type="Proteomes" id="UP000023774">
    <property type="component" value="Unassembled WGS sequence"/>
</dbReference>